<evidence type="ECO:0000256" key="2">
    <source>
        <dbReference type="SAM" id="SignalP"/>
    </source>
</evidence>
<dbReference type="InterPro" id="IPR036728">
    <property type="entry name" value="PBP_GOBP_sf"/>
</dbReference>
<dbReference type="SUPFAM" id="SSF47565">
    <property type="entry name" value="Insect pheromone/odorant-binding proteins"/>
    <property type="match status" value="1"/>
</dbReference>
<protein>
    <submittedName>
        <fullName evidence="3">Uncharacterized protein</fullName>
    </submittedName>
</protein>
<keyword evidence="4" id="KW-1185">Reference proteome</keyword>
<feature type="compositionally biased region" description="Basic and acidic residues" evidence="1">
    <location>
        <begin position="44"/>
        <end position="63"/>
    </location>
</feature>
<proteinExistence type="predicted"/>
<evidence type="ECO:0000256" key="1">
    <source>
        <dbReference type="SAM" id="MobiDB-lite"/>
    </source>
</evidence>
<evidence type="ECO:0000313" key="4">
    <source>
        <dbReference type="Proteomes" id="UP001153292"/>
    </source>
</evidence>
<organism evidence="3 4">
    <name type="scientific">Chilo suppressalis</name>
    <name type="common">Asiatic rice borer moth</name>
    <dbReference type="NCBI Taxonomy" id="168631"/>
    <lineage>
        <taxon>Eukaryota</taxon>
        <taxon>Metazoa</taxon>
        <taxon>Ecdysozoa</taxon>
        <taxon>Arthropoda</taxon>
        <taxon>Hexapoda</taxon>
        <taxon>Insecta</taxon>
        <taxon>Pterygota</taxon>
        <taxon>Neoptera</taxon>
        <taxon>Endopterygota</taxon>
        <taxon>Lepidoptera</taxon>
        <taxon>Glossata</taxon>
        <taxon>Ditrysia</taxon>
        <taxon>Pyraloidea</taxon>
        <taxon>Crambidae</taxon>
        <taxon>Crambinae</taxon>
        <taxon>Chilo</taxon>
    </lineage>
</organism>
<feature type="region of interest" description="Disordered" evidence="1">
    <location>
        <begin position="44"/>
        <end position="79"/>
    </location>
</feature>
<dbReference type="Pfam" id="PF01395">
    <property type="entry name" value="PBP_GOBP"/>
    <property type="match status" value="1"/>
</dbReference>
<evidence type="ECO:0000313" key="3">
    <source>
        <dbReference type="EMBL" id="CAH0401219.1"/>
    </source>
</evidence>
<dbReference type="EMBL" id="OU963912">
    <property type="protein sequence ID" value="CAH0401219.1"/>
    <property type="molecule type" value="Genomic_DNA"/>
</dbReference>
<sequence>MTIVFVVLSLLPVLVRCSGDGNIRLLENEVEEALKSCTLLPDDSLKDNNARQRRSNEYTRIDFNDSTIGQNQYGHEKRNSTDMKEQMYVLNATYGNNDYEYGNAGIGNSNGEKFVSSAPRLAAGGDYNKTQMNANRTRRSEPLLNRPDTDQCLSQCIFANLQVVDSRGIPREAEFWNKVQSSVTSQQSRTALKDQTRACFQELQTEAEDNGCSYSNKLERCLMLRFADRKLTGVQQGQNRKT</sequence>
<dbReference type="InterPro" id="IPR006170">
    <property type="entry name" value="PBP/GOBP"/>
</dbReference>
<feature type="signal peptide" evidence="2">
    <location>
        <begin position="1"/>
        <end position="17"/>
    </location>
</feature>
<reference evidence="3" key="1">
    <citation type="submission" date="2021-12" db="EMBL/GenBank/DDBJ databases">
        <authorList>
            <person name="King R."/>
        </authorList>
    </citation>
    <scope>NUCLEOTIDE SEQUENCE</scope>
</reference>
<dbReference type="Gene3D" id="1.10.238.20">
    <property type="entry name" value="Pheromone/general odorant binding protein domain"/>
    <property type="match status" value="1"/>
</dbReference>
<keyword evidence="2" id="KW-0732">Signal</keyword>
<dbReference type="Proteomes" id="UP001153292">
    <property type="component" value="Chromosome 19"/>
</dbReference>
<accession>A0ABN8B0L8</accession>
<feature type="chain" id="PRO_5046612227" evidence="2">
    <location>
        <begin position="18"/>
        <end position="242"/>
    </location>
</feature>
<feature type="compositionally biased region" description="Polar residues" evidence="1">
    <location>
        <begin position="64"/>
        <end position="73"/>
    </location>
</feature>
<name>A0ABN8B0L8_CHISP</name>
<gene>
    <name evidence="3" type="ORF">CHILSU_LOCUS4438</name>
</gene>